<gene>
    <name evidence="1" type="ORF">C9I47_0426</name>
</gene>
<evidence type="ECO:0000313" key="2">
    <source>
        <dbReference type="Proteomes" id="UP000249447"/>
    </source>
</evidence>
<evidence type="ECO:0000313" key="1">
    <source>
        <dbReference type="EMBL" id="AWV06150.1"/>
    </source>
</evidence>
<keyword evidence="2" id="KW-1185">Reference proteome</keyword>
<dbReference type="KEGG" id="lmb:C9I47_0426"/>
<dbReference type="OrthoDB" id="5974854at2"/>
<reference evidence="1 2" key="1">
    <citation type="submission" date="2018-05" db="EMBL/GenBank/DDBJ databases">
        <title>The complete genome of Lysobacter maris HZ9B, a marine bacterium antagonistic against terrestrial plant pathogens.</title>
        <authorList>
            <person name="Zhang X.-Q."/>
        </authorList>
    </citation>
    <scope>NUCLEOTIDE SEQUENCE [LARGE SCALE GENOMIC DNA]</scope>
    <source>
        <strain evidence="1 2">HZ9B</strain>
    </source>
</reference>
<accession>A0A2U9TD34</accession>
<protein>
    <recommendedName>
        <fullName evidence="3">DUF2946 domain-containing protein</fullName>
    </recommendedName>
</protein>
<sequence>MLRLHRARRPLSLPRLLMLALLVLGVLSKPVLASIGEIHELQHDPSGQHLLLESDDGHLPVVGADTLGDATADDGDGLIHELLHFAHCCGQSPQSVPAMAMTVPAPAIATNPPAPAAVPAPRHRCQDVFRPPIVG</sequence>
<name>A0A2U9TD34_9GAMM</name>
<proteinExistence type="predicted"/>
<dbReference type="EMBL" id="CP029843">
    <property type="protein sequence ID" value="AWV06150.1"/>
    <property type="molecule type" value="Genomic_DNA"/>
</dbReference>
<evidence type="ECO:0008006" key="3">
    <source>
        <dbReference type="Google" id="ProtNLM"/>
    </source>
</evidence>
<dbReference type="Proteomes" id="UP000249447">
    <property type="component" value="Chromosome"/>
</dbReference>
<organism evidence="1 2">
    <name type="scientific">Marilutibacter maris</name>
    <dbReference type="NCBI Taxonomy" id="1605891"/>
    <lineage>
        <taxon>Bacteria</taxon>
        <taxon>Pseudomonadati</taxon>
        <taxon>Pseudomonadota</taxon>
        <taxon>Gammaproteobacteria</taxon>
        <taxon>Lysobacterales</taxon>
        <taxon>Lysobacteraceae</taxon>
        <taxon>Marilutibacter</taxon>
    </lineage>
</organism>
<dbReference type="RefSeq" id="WP_111265330.1">
    <property type="nucleotide sequence ID" value="NZ_CP029843.1"/>
</dbReference>
<dbReference type="AlphaFoldDB" id="A0A2U9TD34"/>